<dbReference type="Pfam" id="PF02836">
    <property type="entry name" value="Glyco_hydro_2_C"/>
    <property type="match status" value="1"/>
</dbReference>
<evidence type="ECO:0000259" key="7">
    <source>
        <dbReference type="Pfam" id="PF02836"/>
    </source>
</evidence>
<dbReference type="PANTHER" id="PTHR43730">
    <property type="entry name" value="BETA-MANNOSIDASE"/>
    <property type="match status" value="1"/>
</dbReference>
<dbReference type="PANTHER" id="PTHR43730:SF1">
    <property type="entry name" value="BETA-MANNOSIDASE"/>
    <property type="match status" value="1"/>
</dbReference>
<evidence type="ECO:0000256" key="2">
    <source>
        <dbReference type="ARBA" id="ARBA00007401"/>
    </source>
</evidence>
<organism evidence="9 10">
    <name type="scientific">Limihaloglobus sulfuriphilus</name>
    <dbReference type="NCBI Taxonomy" id="1851148"/>
    <lineage>
        <taxon>Bacteria</taxon>
        <taxon>Pseudomonadati</taxon>
        <taxon>Planctomycetota</taxon>
        <taxon>Phycisphaerae</taxon>
        <taxon>Sedimentisphaerales</taxon>
        <taxon>Sedimentisphaeraceae</taxon>
        <taxon>Limihaloglobus</taxon>
    </lineage>
</organism>
<dbReference type="Gene3D" id="2.60.40.10">
    <property type="entry name" value="Immunoglobulins"/>
    <property type="match status" value="1"/>
</dbReference>
<keyword evidence="10" id="KW-1185">Reference proteome</keyword>
<dbReference type="GO" id="GO:0004567">
    <property type="term" value="F:beta-mannosidase activity"/>
    <property type="evidence" value="ECO:0007669"/>
    <property type="project" value="UniProtKB-EC"/>
</dbReference>
<evidence type="ECO:0000313" key="10">
    <source>
        <dbReference type="Proteomes" id="UP000188181"/>
    </source>
</evidence>
<gene>
    <name evidence="9" type="primary">csxA_1</name>
    <name evidence="9" type="ORF">SMSP2_00331</name>
</gene>
<dbReference type="STRING" id="1851148.SMSP2_00331"/>
<dbReference type="Gene3D" id="2.60.120.260">
    <property type="entry name" value="Galactose-binding domain-like"/>
    <property type="match status" value="1"/>
</dbReference>
<comment type="similarity">
    <text evidence="2">Belongs to the glycosyl hydrolase 2 family.</text>
</comment>
<proteinExistence type="inferred from homology"/>
<accession>A0A1Q2MBE5</accession>
<evidence type="ECO:0000259" key="8">
    <source>
        <dbReference type="Pfam" id="PF22666"/>
    </source>
</evidence>
<evidence type="ECO:0000256" key="3">
    <source>
        <dbReference type="ARBA" id="ARBA00012754"/>
    </source>
</evidence>
<evidence type="ECO:0000313" key="9">
    <source>
        <dbReference type="EMBL" id="AQQ69994.1"/>
    </source>
</evidence>
<dbReference type="InterPro" id="IPR006103">
    <property type="entry name" value="Glyco_hydro_2_cat"/>
</dbReference>
<dbReference type="SUPFAM" id="SSF51445">
    <property type="entry name" value="(Trans)glycosidases"/>
    <property type="match status" value="1"/>
</dbReference>
<keyword evidence="5 9" id="KW-0378">Hydrolase</keyword>
<evidence type="ECO:0000256" key="5">
    <source>
        <dbReference type="ARBA" id="ARBA00022801"/>
    </source>
</evidence>
<evidence type="ECO:0000256" key="4">
    <source>
        <dbReference type="ARBA" id="ARBA00022729"/>
    </source>
</evidence>
<dbReference type="OrthoDB" id="9762066at2"/>
<dbReference type="InterPro" id="IPR013783">
    <property type="entry name" value="Ig-like_fold"/>
</dbReference>
<sequence length="649" mass="74511">MRYDISDLGWHLSGFEPFEWELEKSAEIGIALQPEIGPVPAKIPGSVQRSLHDAGLIENWEVGHNCRNIEWIENRHWVYNATLPADKTPGGLRHSLVFEGLDGQGRIFVNGKCVHHFANGFVRHSIDITDALEDGDNQLAMVFECSPRWLGQFGRTSQIRDLKARFNYGWDWSKRLMQIGVYGGAWLESRPDEGRFDAFFYTDYDLETREGSLFICPELSGLYSAVVEVEIDGGVHSSTIEIDFGCDEYIIDELEVEPWHPNGCGDQKLYQLEIKALAPDGKLLWQASQKIGFKNIQWKQCRDAPKDSDPWLCCVNGKDIFLQGANWTPIRPNFADLERKDYQQRIKLYADLGFNIFRVWGGGFLESRDFYELCDEYGIMVWQEFPLSSSGVDNKTPDDDETIELMCRTVRSYVRRRSSYVSLLMWCGGNELQKKGPHGTINGIPLDESDRMLGRMGRVCRDMDPIRRFIATSSLGPRFFALESEFGQGLHWDVHGPWKANEMDLEKWKSYWSHDDSLFRSETGCPGPSDASLIRRYLGEQKPEPFSVENPLWGDYDWWFEGDIFEREMGRKPAKLEEYAAWGQSRQAKLLSIAVSECKRRFPECGGIIIWMGHDSWPCSANTSLIDFEGQPKQAALELKKIFKEQQDT</sequence>
<name>A0A1Q2MBE5_9BACT</name>
<dbReference type="InterPro" id="IPR008979">
    <property type="entry name" value="Galactose-bd-like_sf"/>
</dbReference>
<dbReference type="SUPFAM" id="SSF49303">
    <property type="entry name" value="beta-Galactosidase/glucuronidase domain"/>
    <property type="match status" value="1"/>
</dbReference>
<dbReference type="EMBL" id="CP019646">
    <property type="protein sequence ID" value="AQQ69994.1"/>
    <property type="molecule type" value="Genomic_DNA"/>
</dbReference>
<feature type="domain" description="Glycoside hydrolase family 2 catalytic" evidence="7">
    <location>
        <begin position="314"/>
        <end position="433"/>
    </location>
</feature>
<dbReference type="InterPro" id="IPR050887">
    <property type="entry name" value="Beta-mannosidase_GH2"/>
</dbReference>
<dbReference type="GO" id="GO:0005975">
    <property type="term" value="P:carbohydrate metabolic process"/>
    <property type="evidence" value="ECO:0007669"/>
    <property type="project" value="InterPro"/>
</dbReference>
<dbReference type="InterPro" id="IPR017853">
    <property type="entry name" value="GH"/>
</dbReference>
<dbReference type="EC" id="3.2.1.25" evidence="3"/>
<dbReference type="GO" id="GO:0006516">
    <property type="term" value="P:glycoprotein catabolic process"/>
    <property type="evidence" value="ECO:0007669"/>
    <property type="project" value="TreeGrafter"/>
</dbReference>
<comment type="catalytic activity">
    <reaction evidence="1">
        <text>Hydrolysis of terminal, non-reducing beta-D-mannose residues in beta-D-mannosides.</text>
        <dbReference type="EC" id="3.2.1.25"/>
    </reaction>
</comment>
<keyword evidence="6 9" id="KW-0326">Glycosidase</keyword>
<reference evidence="10" key="1">
    <citation type="submission" date="2017-02" db="EMBL/GenBank/DDBJ databases">
        <title>Comparative genomics and description of representatives of a novel lineage of planctomycetes thriving in anoxic sediments.</title>
        <authorList>
            <person name="Spring S."/>
            <person name="Bunk B."/>
            <person name="Sproer C."/>
        </authorList>
    </citation>
    <scope>NUCLEOTIDE SEQUENCE [LARGE SCALE GENOMIC DNA]</scope>
    <source>
        <strain evidence="10">SM-Chi-D1</strain>
    </source>
</reference>
<keyword evidence="4" id="KW-0732">Signal</keyword>
<dbReference type="KEGG" id="pbas:SMSP2_00331"/>
<feature type="domain" description="Beta-mannosidase-like galactose-binding" evidence="8">
    <location>
        <begin position="38"/>
        <end position="182"/>
    </location>
</feature>
<dbReference type="SUPFAM" id="SSF49785">
    <property type="entry name" value="Galactose-binding domain-like"/>
    <property type="match status" value="1"/>
</dbReference>
<dbReference type="Pfam" id="PF22666">
    <property type="entry name" value="Glyco_hydro_2_N2"/>
    <property type="match status" value="1"/>
</dbReference>
<evidence type="ECO:0000256" key="1">
    <source>
        <dbReference type="ARBA" id="ARBA00000829"/>
    </source>
</evidence>
<dbReference type="AlphaFoldDB" id="A0A1Q2MBE5"/>
<dbReference type="Gene3D" id="3.20.20.80">
    <property type="entry name" value="Glycosidases"/>
    <property type="match status" value="1"/>
</dbReference>
<dbReference type="InterPro" id="IPR036156">
    <property type="entry name" value="Beta-gal/glucu_dom_sf"/>
</dbReference>
<dbReference type="RefSeq" id="WP_146682291.1">
    <property type="nucleotide sequence ID" value="NZ_CP019646.1"/>
</dbReference>
<protein>
    <recommendedName>
        <fullName evidence="3">beta-mannosidase</fullName>
        <ecNumber evidence="3">3.2.1.25</ecNumber>
    </recommendedName>
</protein>
<dbReference type="Proteomes" id="UP000188181">
    <property type="component" value="Chromosome"/>
</dbReference>
<dbReference type="InterPro" id="IPR054593">
    <property type="entry name" value="Beta-mannosidase-like_N2"/>
</dbReference>
<evidence type="ECO:0000256" key="6">
    <source>
        <dbReference type="ARBA" id="ARBA00023295"/>
    </source>
</evidence>